<reference evidence="2 3" key="1">
    <citation type="journal article" date="2024" name="Commun. Biol.">
        <title>Comparative genomic analysis of thermophilic fungi reveals convergent evolutionary adaptations and gene losses.</title>
        <authorList>
            <person name="Steindorff A.S."/>
            <person name="Aguilar-Pontes M.V."/>
            <person name="Robinson A.J."/>
            <person name="Andreopoulos B."/>
            <person name="LaButti K."/>
            <person name="Kuo A."/>
            <person name="Mondo S."/>
            <person name="Riley R."/>
            <person name="Otillar R."/>
            <person name="Haridas S."/>
            <person name="Lipzen A."/>
            <person name="Grimwood J."/>
            <person name="Schmutz J."/>
            <person name="Clum A."/>
            <person name="Reid I.D."/>
            <person name="Moisan M.C."/>
            <person name="Butler G."/>
            <person name="Nguyen T.T.M."/>
            <person name="Dewar K."/>
            <person name="Conant G."/>
            <person name="Drula E."/>
            <person name="Henrissat B."/>
            <person name="Hansel C."/>
            <person name="Singer S."/>
            <person name="Hutchinson M.I."/>
            <person name="de Vries R.P."/>
            <person name="Natvig D.O."/>
            <person name="Powell A.J."/>
            <person name="Tsang A."/>
            <person name="Grigoriev I.V."/>
        </authorList>
    </citation>
    <scope>NUCLEOTIDE SEQUENCE [LARGE SCALE GENOMIC DNA]</scope>
    <source>
        <strain evidence="2 3">ATCC 24622</strain>
    </source>
</reference>
<dbReference type="Proteomes" id="UP001586593">
    <property type="component" value="Unassembled WGS sequence"/>
</dbReference>
<gene>
    <name evidence="2" type="ORF">VTK73DRAFT_978</name>
</gene>
<accession>A0ABR3XCT3</accession>
<evidence type="ECO:0000313" key="3">
    <source>
        <dbReference type="Proteomes" id="UP001586593"/>
    </source>
</evidence>
<keyword evidence="3" id="KW-1185">Reference proteome</keyword>
<name>A0ABR3XCT3_9PEZI</name>
<proteinExistence type="predicted"/>
<dbReference type="EMBL" id="JAZHXJ010000122">
    <property type="protein sequence ID" value="KAL1873433.1"/>
    <property type="molecule type" value="Genomic_DNA"/>
</dbReference>
<feature type="compositionally biased region" description="Low complexity" evidence="1">
    <location>
        <begin position="102"/>
        <end position="114"/>
    </location>
</feature>
<evidence type="ECO:0000256" key="1">
    <source>
        <dbReference type="SAM" id="MobiDB-lite"/>
    </source>
</evidence>
<evidence type="ECO:0000313" key="2">
    <source>
        <dbReference type="EMBL" id="KAL1873433.1"/>
    </source>
</evidence>
<feature type="compositionally biased region" description="Polar residues" evidence="1">
    <location>
        <begin position="131"/>
        <end position="141"/>
    </location>
</feature>
<protein>
    <submittedName>
        <fullName evidence="2">Uncharacterized protein</fullName>
    </submittedName>
</protein>
<feature type="region of interest" description="Disordered" evidence="1">
    <location>
        <begin position="39"/>
        <end position="161"/>
    </location>
</feature>
<organism evidence="2 3">
    <name type="scientific">Phialemonium thermophilum</name>
    <dbReference type="NCBI Taxonomy" id="223376"/>
    <lineage>
        <taxon>Eukaryota</taxon>
        <taxon>Fungi</taxon>
        <taxon>Dikarya</taxon>
        <taxon>Ascomycota</taxon>
        <taxon>Pezizomycotina</taxon>
        <taxon>Sordariomycetes</taxon>
        <taxon>Sordariomycetidae</taxon>
        <taxon>Cephalothecales</taxon>
        <taxon>Cephalothecaceae</taxon>
        <taxon>Phialemonium</taxon>
    </lineage>
</organism>
<feature type="compositionally biased region" description="Polar residues" evidence="1">
    <location>
        <begin position="58"/>
        <end position="77"/>
    </location>
</feature>
<comment type="caution">
    <text evidence="2">The sequence shown here is derived from an EMBL/GenBank/DDBJ whole genome shotgun (WGS) entry which is preliminary data.</text>
</comment>
<sequence length="161" mass="17046">MQPDYAWHSPDPKQLSQLISSWLDGVSCGVGHEDLAFVGPDLDFPCNPLRDGTGHSHGLQSPSSQFKPMSSRQTRAVSPSERRKVASSLLDEEEAASLPMRPAATSPGPSAPTSHDTPPTTVSPIDEYIASAQSPIPTPSLSARRVLGRHGSAPVLPPPPL</sequence>